<keyword evidence="5 8" id="KW-0732">Signal</keyword>
<evidence type="ECO:0000313" key="10">
    <source>
        <dbReference type="EMBL" id="NYF52281.1"/>
    </source>
</evidence>
<name>A0A7Y9NMV6_9BACT</name>
<sequence>MSGTRTRNIILATSAIILLAPHLPAQTDAFVQRTGTKLTLSGAPFRYSGPNIEWLGLEGYGPHDPMGPRLPSHFEIDDAFDTAAEMGAKVVRAQTMGDTVGCPLCIEPTEGNINEAAFASSDYAVATAHKHGMKLIIPLVGDCATCAGGGIGQYLAWHRKPNPQDFFTDPALIAAYEKHIDAVLNHLNPITGLRYKDDPTIMAWENCNMCGLIALIGHPTPESLAQISTWSETIGAHIKQTDPHHLYLDTTGLFRYYAKIIDNPSTDLVTFEFYPHWDALLGPGAPATTAATFSHDAATVTSHGKAFIVNEFGWDPTDWKTPADLEQVLHTLATDPNISGDGFWALQAHLDNFGFQPIPADSTNPIFAEHGESGQWWALYYPGVKTLVNTADDMAARAQQLRAHAYAMSGTAVPKHAIPPRPVITSTVIVGLIAWRGSAGAVRYSVERNDAGSKEWKSICDRCATDADDPWVDPHGTFGGIQYRVIAWNADGIPSEPSDPR</sequence>
<keyword evidence="6" id="KW-0378">Hydrolase</keyword>
<dbReference type="PANTHER" id="PTHR31451">
    <property type="match status" value="1"/>
</dbReference>
<comment type="caution">
    <text evidence="10">The sequence shown here is derived from an EMBL/GenBank/DDBJ whole genome shotgun (WGS) entry which is preliminary data.</text>
</comment>
<comment type="subcellular location">
    <subcellularLocation>
        <location evidence="2">Secreted</location>
    </subcellularLocation>
</comment>
<keyword evidence="7" id="KW-0326">Glycosidase</keyword>
<gene>
    <name evidence="10" type="ORF">HDF12_002680</name>
</gene>
<evidence type="ECO:0000256" key="3">
    <source>
        <dbReference type="ARBA" id="ARBA00012706"/>
    </source>
</evidence>
<dbReference type="PANTHER" id="PTHR31451:SF39">
    <property type="entry name" value="MANNAN ENDO-1,4-BETA-MANNOSIDASE 1"/>
    <property type="match status" value="1"/>
</dbReference>
<keyword evidence="4" id="KW-0964">Secreted</keyword>
<evidence type="ECO:0000256" key="5">
    <source>
        <dbReference type="ARBA" id="ARBA00022729"/>
    </source>
</evidence>
<evidence type="ECO:0000256" key="6">
    <source>
        <dbReference type="ARBA" id="ARBA00022801"/>
    </source>
</evidence>
<reference evidence="10 11" key="1">
    <citation type="submission" date="2020-07" db="EMBL/GenBank/DDBJ databases">
        <title>Genomic Encyclopedia of Type Strains, Phase IV (KMG-V): Genome sequencing to study the core and pangenomes of soil and plant-associated prokaryotes.</title>
        <authorList>
            <person name="Whitman W."/>
        </authorList>
    </citation>
    <scope>NUCLEOTIDE SEQUENCE [LARGE SCALE GENOMIC DNA]</scope>
    <source>
        <strain evidence="10 11">M8UP30</strain>
    </source>
</reference>
<dbReference type="Proteomes" id="UP000534186">
    <property type="component" value="Unassembled WGS sequence"/>
</dbReference>
<dbReference type="GO" id="GO:0005576">
    <property type="term" value="C:extracellular region"/>
    <property type="evidence" value="ECO:0007669"/>
    <property type="project" value="UniProtKB-SubCell"/>
</dbReference>
<dbReference type="InterPro" id="IPR017853">
    <property type="entry name" value="GH"/>
</dbReference>
<comment type="catalytic activity">
    <reaction evidence="1">
        <text>Random hydrolysis of (1-&gt;4)-beta-D-mannosidic linkages in mannans, galactomannans and glucomannans.</text>
        <dbReference type="EC" id="3.2.1.78"/>
    </reaction>
</comment>
<evidence type="ECO:0000256" key="2">
    <source>
        <dbReference type="ARBA" id="ARBA00004613"/>
    </source>
</evidence>
<feature type="chain" id="PRO_5031442734" description="mannan endo-1,4-beta-mannosidase" evidence="8">
    <location>
        <begin position="26"/>
        <end position="501"/>
    </location>
</feature>
<evidence type="ECO:0000256" key="1">
    <source>
        <dbReference type="ARBA" id="ARBA00001678"/>
    </source>
</evidence>
<evidence type="ECO:0000256" key="7">
    <source>
        <dbReference type="ARBA" id="ARBA00023295"/>
    </source>
</evidence>
<dbReference type="Gene3D" id="3.20.20.80">
    <property type="entry name" value="Glycosidases"/>
    <property type="match status" value="1"/>
</dbReference>
<dbReference type="Pfam" id="PF26410">
    <property type="entry name" value="GH5_mannosidase"/>
    <property type="match status" value="1"/>
</dbReference>
<dbReference type="EMBL" id="JACCCV010000002">
    <property type="protein sequence ID" value="NYF52281.1"/>
    <property type="molecule type" value="Genomic_DNA"/>
</dbReference>
<feature type="signal peptide" evidence="8">
    <location>
        <begin position="1"/>
        <end position="25"/>
    </location>
</feature>
<evidence type="ECO:0000256" key="4">
    <source>
        <dbReference type="ARBA" id="ARBA00022525"/>
    </source>
</evidence>
<dbReference type="InterPro" id="IPR045053">
    <property type="entry name" value="MAN-like"/>
</dbReference>
<proteinExistence type="predicted"/>
<evidence type="ECO:0000313" key="11">
    <source>
        <dbReference type="Proteomes" id="UP000534186"/>
    </source>
</evidence>
<feature type="domain" description="Glycoside hydrolase family 5" evidence="9">
    <location>
        <begin position="29"/>
        <end position="247"/>
    </location>
</feature>
<evidence type="ECO:0000259" key="9">
    <source>
        <dbReference type="Pfam" id="PF26410"/>
    </source>
</evidence>
<accession>A0A7Y9NMV6</accession>
<organism evidence="10 11">
    <name type="scientific">Tunturiibacter lichenicola</name>
    <dbReference type="NCBI Taxonomy" id="2051959"/>
    <lineage>
        <taxon>Bacteria</taxon>
        <taxon>Pseudomonadati</taxon>
        <taxon>Acidobacteriota</taxon>
        <taxon>Terriglobia</taxon>
        <taxon>Terriglobales</taxon>
        <taxon>Acidobacteriaceae</taxon>
        <taxon>Tunturiibacter</taxon>
    </lineage>
</organism>
<evidence type="ECO:0000256" key="8">
    <source>
        <dbReference type="SAM" id="SignalP"/>
    </source>
</evidence>
<dbReference type="SUPFAM" id="SSF51445">
    <property type="entry name" value="(Trans)glycosidases"/>
    <property type="match status" value="1"/>
</dbReference>
<dbReference type="InterPro" id="IPR001547">
    <property type="entry name" value="Glyco_hydro_5"/>
</dbReference>
<protein>
    <recommendedName>
        <fullName evidence="3">mannan endo-1,4-beta-mannosidase</fullName>
        <ecNumber evidence="3">3.2.1.78</ecNumber>
    </recommendedName>
</protein>
<dbReference type="GO" id="GO:0016985">
    <property type="term" value="F:mannan endo-1,4-beta-mannosidase activity"/>
    <property type="evidence" value="ECO:0007669"/>
    <property type="project" value="TreeGrafter"/>
</dbReference>
<dbReference type="AlphaFoldDB" id="A0A7Y9NMV6"/>
<dbReference type="EC" id="3.2.1.78" evidence="3"/>